<keyword evidence="1" id="KW-1185">Reference proteome</keyword>
<evidence type="ECO:0000313" key="1">
    <source>
        <dbReference type="Proteomes" id="UP001732780"/>
    </source>
</evidence>
<proteinExistence type="predicted"/>
<accession>A0AC58Q769</accession>
<protein>
    <submittedName>
        <fullName evidence="2">Zinc finger protein 37 homolog isoform X2</fullName>
    </submittedName>
</protein>
<gene>
    <name evidence="2" type="primary">ZFP37</name>
</gene>
<sequence length="236" mass="26351">MSASACALILTKPETVGRRRSAGTAEEAGRPPEMAVSEPGDSAAGSVTFKDVTMAFTKKEWEQLDPAQRSLYKDVMLENYSNLASMVGYQALKPDMICKLEKGEELWLGKGKSPKRGGLSETARPKQIGASGREVQQDDDHLKNYQESQNKLLRKVACKQKTLTEEKGNECSSLGENKMPWPFSRIPGAYVVFPLGLATNSTWHLFPPLIPPLNKHQLYTNMKIYFWTLFCSVYLL</sequence>
<dbReference type="Proteomes" id="UP001732780">
    <property type="component" value="Chromosome 4"/>
</dbReference>
<reference evidence="2" key="1">
    <citation type="submission" date="2025-08" db="UniProtKB">
        <authorList>
            <consortium name="RefSeq"/>
        </authorList>
    </citation>
    <scope>IDENTIFICATION</scope>
    <source>
        <tissue evidence="2">Blood</tissue>
    </source>
</reference>
<dbReference type="RefSeq" id="XP_074218121.1">
    <property type="nucleotide sequence ID" value="XM_074362020.1"/>
</dbReference>
<organism evidence="1 2">
    <name type="scientific">Camelus bactrianus</name>
    <name type="common">Bactrian camel</name>
    <dbReference type="NCBI Taxonomy" id="9837"/>
    <lineage>
        <taxon>Eukaryota</taxon>
        <taxon>Metazoa</taxon>
        <taxon>Chordata</taxon>
        <taxon>Craniata</taxon>
        <taxon>Vertebrata</taxon>
        <taxon>Euteleostomi</taxon>
        <taxon>Mammalia</taxon>
        <taxon>Eutheria</taxon>
        <taxon>Laurasiatheria</taxon>
        <taxon>Artiodactyla</taxon>
        <taxon>Tylopoda</taxon>
        <taxon>Camelidae</taxon>
        <taxon>Camelus</taxon>
    </lineage>
</organism>
<evidence type="ECO:0000313" key="2">
    <source>
        <dbReference type="RefSeq" id="XP_074218121.1"/>
    </source>
</evidence>
<name>A0AC58Q769_CAMBA</name>